<evidence type="ECO:0000259" key="6">
    <source>
        <dbReference type="SMART" id="SM00752"/>
    </source>
</evidence>
<feature type="transmembrane region" description="Helical" evidence="5">
    <location>
        <begin position="408"/>
        <end position="428"/>
    </location>
</feature>
<dbReference type="InterPro" id="IPR011020">
    <property type="entry name" value="HTTM-like"/>
</dbReference>
<proteinExistence type="predicted"/>
<keyword evidence="8" id="KW-1185">Reference proteome</keyword>
<evidence type="ECO:0000313" key="8">
    <source>
        <dbReference type="Proteomes" id="UP001164459"/>
    </source>
</evidence>
<feature type="transmembrane region" description="Helical" evidence="5">
    <location>
        <begin position="334"/>
        <end position="355"/>
    </location>
</feature>
<evidence type="ECO:0000256" key="5">
    <source>
        <dbReference type="SAM" id="Phobius"/>
    </source>
</evidence>
<accession>A0ABY7HFR5</accession>
<feature type="transmembrane region" description="Helical" evidence="5">
    <location>
        <begin position="116"/>
        <end position="138"/>
    </location>
</feature>
<sequence>MSPGLAVALALMAASLVGLVALHREGLRRVLLRAVDPRPLALFRIAFGCCLLVNLLEIAPLADYLFSDEGLLPRAAVPELMGRGALVGFGDGVREPAGLLDGAAVLEFVTSGRWSLLYFADSPGVVGVYLGLLFAATLSLTLGFRTRLSAIATWLLYAGLLRRGDAHWGGEQVFCAFLFLLMWSRCGAAYSVDNWRRCRALRRRGLLSMPSGPGAGAGAGPSPAAPHGLAAIYRRIPAWPQALIAAELALCYGANGWAKAGVAWQSGDALQLVLLRDTYVRWDMSSAIAAIGPWPLRLASWGVMWWERLFPLVLVGLAARALGRSGAAALRGPAAALARLCWGGLAAAAAIAAAVPEDLVEKTGIPGAAERAAALGVLAMVAAAVAIAGPRAGAAARRLAAGPLAPKWWLGFGALFHLVNHAMLAVGAFAPATMAAYLVCGAGPWAVATLQRGLGRLRRWGAPVPESMCKETASEDTSLPHLHRDAAALPGWAIAGAGGLVLAGGAIALVAGGGPRVWHAAWLAAGTGLTLVGWRIARRDRDEVAPLREPWAHGPAGRLAAGGLVAYHVVALLVWQLPPWSSLPWRAQARALAGPWVELSYTSQLWSMFAPNPPRDQALLRATVVDAAGVQHRFGAEPQREDDLPRPYLWHDRWRKVGDNVLGQRERMSRLHARYLCRRWALAHDGEPAREVVLEMLLAPLTPSGSDPREHFAAQQKSRALVQVSCADEPFAQLQPEVRARHGLGPVSEGSLQFAWERPATWAERKTRRDPLAPLWPLAALGLLAALARWAREDRRARVAARVREAEPR</sequence>
<feature type="transmembrane region" description="Helical" evidence="5">
    <location>
        <begin position="517"/>
        <end position="537"/>
    </location>
</feature>
<feature type="transmembrane region" description="Helical" evidence="5">
    <location>
        <begin position="45"/>
        <end position="66"/>
    </location>
</feature>
<feature type="transmembrane region" description="Helical" evidence="5">
    <location>
        <begin position="375"/>
        <end position="396"/>
    </location>
</feature>
<keyword evidence="4 5" id="KW-0472">Membrane</keyword>
<evidence type="ECO:0000313" key="7">
    <source>
        <dbReference type="EMBL" id="WAS98137.1"/>
    </source>
</evidence>
<evidence type="ECO:0000256" key="1">
    <source>
        <dbReference type="ARBA" id="ARBA00004127"/>
    </source>
</evidence>
<evidence type="ECO:0000256" key="4">
    <source>
        <dbReference type="ARBA" id="ARBA00023136"/>
    </source>
</evidence>
<dbReference type="EMBL" id="CP114040">
    <property type="protein sequence ID" value="WAS98137.1"/>
    <property type="molecule type" value="Genomic_DNA"/>
</dbReference>
<name>A0ABY7HFR5_9BACT</name>
<dbReference type="RefSeq" id="WP_269040504.1">
    <property type="nucleotide sequence ID" value="NZ_CP114040.1"/>
</dbReference>
<keyword evidence="2 5" id="KW-0812">Transmembrane</keyword>
<dbReference type="Proteomes" id="UP001164459">
    <property type="component" value="Chromosome"/>
</dbReference>
<evidence type="ECO:0000256" key="3">
    <source>
        <dbReference type="ARBA" id="ARBA00022989"/>
    </source>
</evidence>
<protein>
    <recommendedName>
        <fullName evidence="6">HTTM-like domain-containing protein</fullName>
    </recommendedName>
</protein>
<evidence type="ECO:0000256" key="2">
    <source>
        <dbReference type="ARBA" id="ARBA00022692"/>
    </source>
</evidence>
<reference evidence="7" key="1">
    <citation type="submission" date="2022-11" db="EMBL/GenBank/DDBJ databases">
        <title>Minimal conservation of predation-associated metabolite biosynthetic gene clusters underscores biosynthetic potential of Myxococcota including descriptions for ten novel species: Archangium lansinium sp. nov., Myxococcus landrumus sp. nov., Nannocystis bai.</title>
        <authorList>
            <person name="Ahearne A."/>
            <person name="Stevens C."/>
            <person name="Dowd S."/>
        </authorList>
    </citation>
    <scope>NUCLEOTIDE SEQUENCE</scope>
    <source>
        <strain evidence="7">Fl3</strain>
    </source>
</reference>
<organism evidence="7 8">
    <name type="scientific">Nannocystis punicea</name>
    <dbReference type="NCBI Taxonomy" id="2995304"/>
    <lineage>
        <taxon>Bacteria</taxon>
        <taxon>Pseudomonadati</taxon>
        <taxon>Myxococcota</taxon>
        <taxon>Polyangia</taxon>
        <taxon>Nannocystales</taxon>
        <taxon>Nannocystaceae</taxon>
        <taxon>Nannocystis</taxon>
    </lineage>
</organism>
<feature type="transmembrane region" description="Helical" evidence="5">
    <location>
        <begin position="489"/>
        <end position="511"/>
    </location>
</feature>
<dbReference type="PANTHER" id="PTHR39535">
    <property type="entry name" value="SPORULATION-DELAYING PROTEIN SDPB"/>
    <property type="match status" value="1"/>
</dbReference>
<keyword evidence="3 5" id="KW-1133">Transmembrane helix</keyword>
<dbReference type="PANTHER" id="PTHR39535:SF2">
    <property type="entry name" value="HTTM DOMAIN-CONTAINING PROTEIN"/>
    <property type="match status" value="1"/>
</dbReference>
<gene>
    <name evidence="7" type="ORF">O0S08_18515</name>
</gene>
<dbReference type="InterPro" id="IPR052964">
    <property type="entry name" value="Sporulation_signal_mat"/>
</dbReference>
<dbReference type="SMART" id="SM00752">
    <property type="entry name" value="HTTM"/>
    <property type="match status" value="1"/>
</dbReference>
<comment type="subcellular location">
    <subcellularLocation>
        <location evidence="1">Endomembrane system</location>
        <topology evidence="1">Multi-pass membrane protein</topology>
    </subcellularLocation>
</comment>
<feature type="domain" description="HTTM-like" evidence="6">
    <location>
        <begin position="32"/>
        <end position="359"/>
    </location>
</feature>